<evidence type="ECO:0000313" key="3">
    <source>
        <dbReference type="Proteomes" id="UP000013086"/>
    </source>
</evidence>
<dbReference type="OrthoDB" id="6691883at2"/>
<keyword evidence="1" id="KW-0472">Membrane</keyword>
<evidence type="ECO:0000256" key="1">
    <source>
        <dbReference type="SAM" id="Phobius"/>
    </source>
</evidence>
<proteinExistence type="predicted"/>
<name>N8NZ14_9GAMM</name>
<dbReference type="HOGENOM" id="CLU_1297564_0_0_6"/>
<comment type="caution">
    <text evidence="2">The sequence shown here is derived from an EMBL/GenBank/DDBJ whole genome shotgun (WGS) entry which is preliminary data.</text>
</comment>
<dbReference type="RefSeq" id="WP_004648998.1">
    <property type="nucleotide sequence ID" value="NZ_KB849164.1"/>
</dbReference>
<reference evidence="2 3" key="1">
    <citation type="submission" date="2013-02" db="EMBL/GenBank/DDBJ databases">
        <title>The Genome Sequence of Acinetobacter sp. ANC 3994.</title>
        <authorList>
            <consortium name="The Broad Institute Genome Sequencing Platform"/>
            <consortium name="The Broad Institute Genome Sequencing Center for Infectious Disease"/>
            <person name="Cerqueira G."/>
            <person name="Feldgarden M."/>
            <person name="Courvalin P."/>
            <person name="Perichon B."/>
            <person name="Grillot-Courvalin C."/>
            <person name="Clermont D."/>
            <person name="Rocha E."/>
            <person name="Yoon E.-J."/>
            <person name="Nemec A."/>
            <person name="Walker B."/>
            <person name="Young S.K."/>
            <person name="Zeng Q."/>
            <person name="Gargeya S."/>
            <person name="Fitzgerald M."/>
            <person name="Haas B."/>
            <person name="Abouelleil A."/>
            <person name="Alvarado L."/>
            <person name="Arachchi H.M."/>
            <person name="Berlin A.M."/>
            <person name="Chapman S.B."/>
            <person name="Dewar J."/>
            <person name="Goldberg J."/>
            <person name="Griggs A."/>
            <person name="Gujja S."/>
            <person name="Hansen M."/>
            <person name="Howarth C."/>
            <person name="Imamovic A."/>
            <person name="Larimer J."/>
            <person name="McCowan C."/>
            <person name="Murphy C."/>
            <person name="Neiman D."/>
            <person name="Pearson M."/>
            <person name="Priest M."/>
            <person name="Roberts A."/>
            <person name="Saif S."/>
            <person name="Shea T."/>
            <person name="Sisk P."/>
            <person name="Sykes S."/>
            <person name="Wortman J."/>
            <person name="Nusbaum C."/>
            <person name="Birren B."/>
        </authorList>
    </citation>
    <scope>NUCLEOTIDE SEQUENCE [LARGE SCALE GENOMIC DNA]</scope>
    <source>
        <strain evidence="2 3">ANC 3994</strain>
    </source>
</reference>
<evidence type="ECO:0000313" key="2">
    <source>
        <dbReference type="EMBL" id="ENU19606.1"/>
    </source>
</evidence>
<feature type="transmembrane region" description="Helical" evidence="1">
    <location>
        <begin position="21"/>
        <end position="45"/>
    </location>
</feature>
<sequence>MANEKQKSLRLLRPTKNIKHLPVLYGISGFFTGAIFSLITVYIYLNHHEIQKPLAVINTQLSEQKVLEELDDQVSPVLEKYPTPQETHNDLSVKDGNIEHMTDFPQPQNMDLSQAFLHHHDSKKMTSNLNNLKNIVKEHQITAKNIAASKVALKTETAKLTAANKVLTAQNEEKESNLLKGNNIAVNETPEASIQITVTRTPIILTETAVSP</sequence>
<dbReference type="Proteomes" id="UP000013086">
    <property type="component" value="Unassembled WGS sequence"/>
</dbReference>
<gene>
    <name evidence="2" type="ORF">F994_02466</name>
</gene>
<dbReference type="EMBL" id="APOH01000015">
    <property type="protein sequence ID" value="ENU19606.1"/>
    <property type="molecule type" value="Genomic_DNA"/>
</dbReference>
<organism evidence="2 3">
    <name type="scientific">Acinetobacter bohemicus ANC 3994</name>
    <dbReference type="NCBI Taxonomy" id="1217715"/>
    <lineage>
        <taxon>Bacteria</taxon>
        <taxon>Pseudomonadati</taxon>
        <taxon>Pseudomonadota</taxon>
        <taxon>Gammaproteobacteria</taxon>
        <taxon>Moraxellales</taxon>
        <taxon>Moraxellaceae</taxon>
        <taxon>Acinetobacter</taxon>
    </lineage>
</organism>
<accession>N8NZ14</accession>
<dbReference type="AlphaFoldDB" id="N8NZ14"/>
<dbReference type="PATRIC" id="fig|1217715.3.peg.2406"/>
<keyword evidence="1" id="KW-0812">Transmembrane</keyword>
<protein>
    <submittedName>
        <fullName evidence="2">Uncharacterized protein</fullName>
    </submittedName>
</protein>
<keyword evidence="1" id="KW-1133">Transmembrane helix</keyword>